<organism evidence="2">
    <name type="scientific">Desulfitobacterium hafniense</name>
    <name type="common">Desulfitobacterium frappieri</name>
    <dbReference type="NCBI Taxonomy" id="49338"/>
    <lineage>
        <taxon>Bacteria</taxon>
        <taxon>Bacillati</taxon>
        <taxon>Bacillota</taxon>
        <taxon>Clostridia</taxon>
        <taxon>Eubacteriales</taxon>
        <taxon>Desulfitobacteriaceae</taxon>
        <taxon>Desulfitobacterium</taxon>
    </lineage>
</organism>
<proteinExistence type="predicted"/>
<dbReference type="RefSeq" id="WP_208925445.1">
    <property type="nucleotide sequence ID" value="NZ_LK996017.1"/>
</dbReference>
<dbReference type="InterPro" id="IPR025400">
    <property type="entry name" value="Lin1244/Lin1753-like_N"/>
</dbReference>
<dbReference type="Pfam" id="PF14297">
    <property type="entry name" value="Lin1244_N"/>
    <property type="match status" value="1"/>
</dbReference>
<evidence type="ECO:0000313" key="2">
    <source>
        <dbReference type="EMBL" id="CDX01271.1"/>
    </source>
</evidence>
<sequence length="277" mass="31895">MARPQKQGLEYFSLDVDMDQDDKILLIEARHGITGFAIVIKLLMKIYKEGYFYKWGEREQLLFSSKVNVDINSINVVVDDCLKWGVFDKNLFEKYAILSSCGIQKRYFEAIARRKEITVIHEYLLINLPKSDTMVITIVNVDKNEVNVNNNLFEGELAETLIPKVKESKVKNINAHFNAFWKAYPKKKSKGQAEKAWTKLQVDEQLLAIMIAKIEQAKKSREWQKNGGQYIPYPATWLNAKGWEDEAIQDDKPTSLNGPLGVTCATKPEDLVRRDDM</sequence>
<reference evidence="2" key="1">
    <citation type="submission" date="2014-07" db="EMBL/GenBank/DDBJ databases">
        <authorList>
            <person name="Hornung V.Bastian."/>
        </authorList>
    </citation>
    <scope>NUCLEOTIDE SEQUENCE</scope>
    <source>
        <strain evidence="2">PCE-S</strain>
    </source>
</reference>
<name>A0A098B081_DESHA</name>
<gene>
    <name evidence="2" type="ORF">DPCES_1384</name>
</gene>
<feature type="domain" description="Lin1244/Lin1753-like N-terminal" evidence="1">
    <location>
        <begin position="11"/>
        <end position="103"/>
    </location>
</feature>
<protein>
    <submittedName>
        <fullName evidence="2">DUF4373 domain protein</fullName>
    </submittedName>
</protein>
<dbReference type="PANTHER" id="PTHR39196:SF1">
    <property type="entry name" value="PRIMOSOME, DNAD SUBUNIT"/>
    <property type="match status" value="1"/>
</dbReference>
<evidence type="ECO:0000259" key="1">
    <source>
        <dbReference type="Pfam" id="PF14297"/>
    </source>
</evidence>
<accession>A0A098B081</accession>
<dbReference type="EMBL" id="LK996017">
    <property type="protein sequence ID" value="CDX01271.1"/>
    <property type="molecule type" value="Genomic_DNA"/>
</dbReference>
<dbReference type="PANTHER" id="PTHR39196">
    <property type="entry name" value="PRIMOSOME, DNAD SUBUNIT"/>
    <property type="match status" value="1"/>
</dbReference>
<dbReference type="PATRIC" id="fig|49338.4.peg.1493"/>
<dbReference type="AlphaFoldDB" id="A0A098B081"/>